<reference evidence="7 8" key="2">
    <citation type="submission" date="2025-04" db="UniProtKB">
        <authorList>
            <consortium name="RefSeq"/>
        </authorList>
    </citation>
    <scope>IDENTIFICATION</scope>
    <source>
        <tissue evidence="7 8">Leaf</tissue>
    </source>
</reference>
<dbReference type="AlphaFoldDB" id="A0A6P5G0V4"/>
<dbReference type="PANTHER" id="PTHR46031:SF37">
    <property type="entry name" value="DRBM DOMAIN-CONTAINING PROTEIN"/>
    <property type="match status" value="1"/>
</dbReference>
<dbReference type="SMART" id="SM00358">
    <property type="entry name" value="DSRM"/>
    <property type="match status" value="2"/>
</dbReference>
<dbReference type="PROSITE" id="PS50137">
    <property type="entry name" value="DS_RBD"/>
    <property type="match status" value="2"/>
</dbReference>
<sequence length="329" mass="36299">MEVAARSTPEQFKYKNRLQEYAQKSSIPLPQYQTVNEGYQHAPQFRATVYIGGEVFKSPHTFAHRKEAEQDVAKFALENLSRKIKPVEDIPQINPQIYQNAVFCKSILHEYTVKAHAEKPMYSTSRSEGQLPLIIGSVVLDGKTYKGDPARNKKEAEQTAARAAIKSILENTSTSNLMAKIIQSKAQFYSALCRYIVPTSSEGSEVQAILGGSGLVGVTNSQEMPIGPVGQSLPLVNNILKKEYTYNQGSAANADAQLASLAQTGSTLIAFESSGEYYHPQGDQVRDGRQILGQPAQMNDSQSELQICSRKRLMEQSEGHQLKQARVDG</sequence>
<dbReference type="PANTHER" id="PTHR46031">
    <property type="match status" value="1"/>
</dbReference>
<dbReference type="SUPFAM" id="SSF54768">
    <property type="entry name" value="dsRNA-binding domain-like"/>
    <property type="match status" value="2"/>
</dbReference>
<dbReference type="GO" id="GO:0003723">
    <property type="term" value="F:RNA binding"/>
    <property type="evidence" value="ECO:0007669"/>
    <property type="project" value="UniProtKB-UniRule"/>
</dbReference>
<dbReference type="Pfam" id="PF00035">
    <property type="entry name" value="dsrm"/>
    <property type="match status" value="2"/>
</dbReference>
<evidence type="ECO:0000256" key="4">
    <source>
        <dbReference type="PROSITE-ProRule" id="PRU00266"/>
    </source>
</evidence>
<evidence type="ECO:0000256" key="1">
    <source>
        <dbReference type="ARBA" id="ARBA00022737"/>
    </source>
</evidence>
<evidence type="ECO:0000259" key="5">
    <source>
        <dbReference type="PROSITE" id="PS50137"/>
    </source>
</evidence>
<comment type="function">
    <text evidence="3">Binds double-stranded RNA.</text>
</comment>
<reference evidence="6" key="1">
    <citation type="journal article" date="2015" name="Nat. Genet.">
        <title>The pineapple genome and the evolution of CAM photosynthesis.</title>
        <authorList>
            <person name="Ming R."/>
            <person name="VanBuren R."/>
            <person name="Wai C.M."/>
            <person name="Tang H."/>
            <person name="Schatz M.C."/>
            <person name="Bowers J.E."/>
            <person name="Lyons E."/>
            <person name="Wang M.L."/>
            <person name="Chen J."/>
            <person name="Biggers E."/>
            <person name="Zhang J."/>
            <person name="Huang L."/>
            <person name="Zhang L."/>
            <person name="Miao W."/>
            <person name="Zhang J."/>
            <person name="Ye Z."/>
            <person name="Miao C."/>
            <person name="Lin Z."/>
            <person name="Wang H."/>
            <person name="Zhou H."/>
            <person name="Yim W.C."/>
            <person name="Priest H.D."/>
            <person name="Zheng C."/>
            <person name="Woodhouse M."/>
            <person name="Edger P.P."/>
            <person name="Guyot R."/>
            <person name="Guo H.B."/>
            <person name="Guo H."/>
            <person name="Zheng G."/>
            <person name="Singh R."/>
            <person name="Sharma A."/>
            <person name="Min X."/>
            <person name="Zheng Y."/>
            <person name="Lee H."/>
            <person name="Gurtowski J."/>
            <person name="Sedlazeck F.J."/>
            <person name="Harkess A."/>
            <person name="McKain M.R."/>
            <person name="Liao Z."/>
            <person name="Fang J."/>
            <person name="Liu J."/>
            <person name="Zhang X."/>
            <person name="Zhang Q."/>
            <person name="Hu W."/>
            <person name="Qin Y."/>
            <person name="Wang K."/>
            <person name="Chen L.Y."/>
            <person name="Shirley N."/>
            <person name="Lin Y.R."/>
            <person name="Liu L.Y."/>
            <person name="Hernandez A.G."/>
            <person name="Wright C.L."/>
            <person name="Bulone V."/>
            <person name="Tuskan G.A."/>
            <person name="Heath K."/>
            <person name="Zee F."/>
            <person name="Moore P.H."/>
            <person name="Sunkar R."/>
            <person name="Leebens-Mack J.H."/>
            <person name="Mockler T."/>
            <person name="Bennetzen J.L."/>
            <person name="Freeling M."/>
            <person name="Sankoff D."/>
            <person name="Paterson A.H."/>
            <person name="Zhu X."/>
            <person name="Yang X."/>
            <person name="Smith J.A."/>
            <person name="Cushman J.C."/>
            <person name="Paull R.E."/>
            <person name="Yu Q."/>
        </authorList>
    </citation>
    <scope>NUCLEOTIDE SEQUENCE [LARGE SCALE GENOMIC DNA]</scope>
    <source>
        <strain evidence="6">cv. F153</strain>
    </source>
</reference>
<dbReference type="Proteomes" id="UP000515123">
    <property type="component" value="Linkage group 1"/>
</dbReference>
<evidence type="ECO:0000313" key="7">
    <source>
        <dbReference type="RefSeq" id="XP_020098864.1"/>
    </source>
</evidence>
<dbReference type="InterPro" id="IPR014720">
    <property type="entry name" value="dsRBD_dom"/>
</dbReference>
<keyword evidence="1" id="KW-0677">Repeat</keyword>
<dbReference type="GeneID" id="109717462"/>
<feature type="domain" description="DRBM" evidence="5">
    <location>
        <begin position="103"/>
        <end position="170"/>
    </location>
</feature>
<name>A0A6P5G0V4_ANACO</name>
<dbReference type="RefSeq" id="XP_020098870.1">
    <property type="nucleotide sequence ID" value="XM_020243281.1"/>
</dbReference>
<evidence type="ECO:0000313" key="8">
    <source>
        <dbReference type="RefSeq" id="XP_020098870.1"/>
    </source>
</evidence>
<evidence type="ECO:0000313" key="6">
    <source>
        <dbReference type="Proteomes" id="UP000515123"/>
    </source>
</evidence>
<evidence type="ECO:0000256" key="2">
    <source>
        <dbReference type="ARBA" id="ARBA00022884"/>
    </source>
</evidence>
<organism evidence="8">
    <name type="scientific">Ananas comosus</name>
    <name type="common">Pineapple</name>
    <name type="synonym">Ananas ananas</name>
    <dbReference type="NCBI Taxonomy" id="4615"/>
    <lineage>
        <taxon>Eukaryota</taxon>
        <taxon>Viridiplantae</taxon>
        <taxon>Streptophyta</taxon>
        <taxon>Embryophyta</taxon>
        <taxon>Tracheophyta</taxon>
        <taxon>Spermatophyta</taxon>
        <taxon>Magnoliopsida</taxon>
        <taxon>Liliopsida</taxon>
        <taxon>Poales</taxon>
        <taxon>Bromeliaceae</taxon>
        <taxon>Bromelioideae</taxon>
        <taxon>Ananas</taxon>
    </lineage>
</organism>
<proteinExistence type="predicted"/>
<dbReference type="RefSeq" id="XP_020098864.1">
    <property type="nucleotide sequence ID" value="XM_020243275.1"/>
</dbReference>
<accession>A0A6P5G0V4</accession>
<keyword evidence="2 4" id="KW-0694">RNA-binding</keyword>
<evidence type="ECO:0000256" key="3">
    <source>
        <dbReference type="ARBA" id="ARBA00037597"/>
    </source>
</evidence>
<feature type="domain" description="DRBM" evidence="5">
    <location>
        <begin position="13"/>
        <end position="82"/>
    </location>
</feature>
<dbReference type="OrthoDB" id="620161at2759"/>
<keyword evidence="6" id="KW-1185">Reference proteome</keyword>
<gene>
    <name evidence="7 8" type="primary">LOC109717462</name>
</gene>
<dbReference type="Gene3D" id="3.30.160.20">
    <property type="match status" value="2"/>
</dbReference>
<protein>
    <submittedName>
        <fullName evidence="7 8">Double-stranded RNA-binding protein 4-like</fullName>
    </submittedName>
</protein>